<reference evidence="2" key="1">
    <citation type="submission" date="2022-07" db="EMBL/GenBank/DDBJ databases">
        <authorList>
            <person name="Macas J."/>
            <person name="Novak P."/>
            <person name="Neumann P."/>
        </authorList>
    </citation>
    <scope>NUCLEOTIDE SEQUENCE</scope>
</reference>
<dbReference type="PANTHER" id="PTHR31286:SF183">
    <property type="entry name" value="CCHC-TYPE DOMAIN-CONTAINING PROTEIN"/>
    <property type="match status" value="1"/>
</dbReference>
<sequence>MAMVWRPVRGVTIEEIGASKFLLQFYHERDITRVVEEGPWSFEHNLVVIRRLGRIDRPLDVSLGREDFWIQVHNLPIGYMTVKAARGIGNSIGTFVQVD</sequence>
<dbReference type="InterPro" id="IPR040256">
    <property type="entry name" value="At4g02000-like"/>
</dbReference>
<protein>
    <recommendedName>
        <fullName evidence="1">DUF4283 domain-containing protein</fullName>
    </recommendedName>
</protein>
<name>A0AAV0GK36_9ASTE</name>
<keyword evidence="3" id="KW-1185">Reference proteome</keyword>
<dbReference type="PANTHER" id="PTHR31286">
    <property type="entry name" value="GLYCINE-RICH CELL WALL STRUCTURAL PROTEIN 1.8-LIKE"/>
    <property type="match status" value="1"/>
</dbReference>
<proteinExistence type="predicted"/>
<gene>
    <name evidence="2" type="ORF">CEPIT_LOCUS44349</name>
</gene>
<evidence type="ECO:0000313" key="3">
    <source>
        <dbReference type="Proteomes" id="UP001152523"/>
    </source>
</evidence>
<evidence type="ECO:0000313" key="2">
    <source>
        <dbReference type="EMBL" id="CAH9148232.1"/>
    </source>
</evidence>
<accession>A0AAV0GK36</accession>
<organism evidence="2 3">
    <name type="scientific">Cuscuta epithymum</name>
    <dbReference type="NCBI Taxonomy" id="186058"/>
    <lineage>
        <taxon>Eukaryota</taxon>
        <taxon>Viridiplantae</taxon>
        <taxon>Streptophyta</taxon>
        <taxon>Embryophyta</taxon>
        <taxon>Tracheophyta</taxon>
        <taxon>Spermatophyta</taxon>
        <taxon>Magnoliopsida</taxon>
        <taxon>eudicotyledons</taxon>
        <taxon>Gunneridae</taxon>
        <taxon>Pentapetalae</taxon>
        <taxon>asterids</taxon>
        <taxon>lamiids</taxon>
        <taxon>Solanales</taxon>
        <taxon>Convolvulaceae</taxon>
        <taxon>Cuscuteae</taxon>
        <taxon>Cuscuta</taxon>
        <taxon>Cuscuta subgen. Cuscuta</taxon>
    </lineage>
</organism>
<dbReference type="Proteomes" id="UP001152523">
    <property type="component" value="Unassembled WGS sequence"/>
</dbReference>
<feature type="domain" description="DUF4283" evidence="1">
    <location>
        <begin position="1"/>
        <end position="51"/>
    </location>
</feature>
<comment type="caution">
    <text evidence="2">The sequence shown here is derived from an EMBL/GenBank/DDBJ whole genome shotgun (WGS) entry which is preliminary data.</text>
</comment>
<dbReference type="Pfam" id="PF14111">
    <property type="entry name" value="DUF4283"/>
    <property type="match status" value="1"/>
</dbReference>
<evidence type="ECO:0000259" key="1">
    <source>
        <dbReference type="Pfam" id="PF14111"/>
    </source>
</evidence>
<dbReference type="InterPro" id="IPR025558">
    <property type="entry name" value="DUF4283"/>
</dbReference>
<dbReference type="EMBL" id="CAMAPF010001157">
    <property type="protein sequence ID" value="CAH9148232.1"/>
    <property type="molecule type" value="Genomic_DNA"/>
</dbReference>
<dbReference type="AlphaFoldDB" id="A0AAV0GK36"/>